<dbReference type="AlphaFoldDB" id="A0A3P6T064"/>
<name>A0A3P6T064_LITSI</name>
<organism evidence="6 7">
    <name type="scientific">Litomosoides sigmodontis</name>
    <name type="common">Filarial nematode worm</name>
    <dbReference type="NCBI Taxonomy" id="42156"/>
    <lineage>
        <taxon>Eukaryota</taxon>
        <taxon>Metazoa</taxon>
        <taxon>Ecdysozoa</taxon>
        <taxon>Nematoda</taxon>
        <taxon>Chromadorea</taxon>
        <taxon>Rhabditida</taxon>
        <taxon>Spirurina</taxon>
        <taxon>Spiruromorpha</taxon>
        <taxon>Filarioidea</taxon>
        <taxon>Onchocercidae</taxon>
        <taxon>Litomosoides</taxon>
    </lineage>
</organism>
<dbReference type="STRING" id="42156.A0A3P6T064"/>
<feature type="domain" description="CRC" evidence="5">
    <location>
        <begin position="276"/>
        <end position="391"/>
    </location>
</feature>
<comment type="subcellular location">
    <subcellularLocation>
        <location evidence="1">Nucleus</location>
    </subcellularLocation>
</comment>
<evidence type="ECO:0000256" key="2">
    <source>
        <dbReference type="ARBA" id="ARBA00007267"/>
    </source>
</evidence>
<protein>
    <recommendedName>
        <fullName evidence="5">CRC domain-containing protein</fullName>
    </recommendedName>
</protein>
<evidence type="ECO:0000256" key="3">
    <source>
        <dbReference type="ARBA" id="ARBA00023242"/>
    </source>
</evidence>
<comment type="similarity">
    <text evidence="2">Belongs to the lin-54 family.</text>
</comment>
<dbReference type="GO" id="GO:0006355">
    <property type="term" value="P:regulation of DNA-templated transcription"/>
    <property type="evidence" value="ECO:0007669"/>
    <property type="project" value="TreeGrafter"/>
</dbReference>
<dbReference type="Proteomes" id="UP000277928">
    <property type="component" value="Unassembled WGS sequence"/>
</dbReference>
<dbReference type="GO" id="GO:0005634">
    <property type="term" value="C:nucleus"/>
    <property type="evidence" value="ECO:0007669"/>
    <property type="project" value="UniProtKB-SubCell"/>
</dbReference>
<dbReference type="InterPro" id="IPR005172">
    <property type="entry name" value="CRC"/>
</dbReference>
<dbReference type="Pfam" id="PF03638">
    <property type="entry name" value="TCR"/>
    <property type="match status" value="2"/>
</dbReference>
<gene>
    <name evidence="6" type="ORF">NLS_LOCUS3297</name>
</gene>
<dbReference type="InterPro" id="IPR028307">
    <property type="entry name" value="Lin-54_fam"/>
</dbReference>
<reference evidence="6 7" key="1">
    <citation type="submission" date="2018-08" db="EMBL/GenBank/DDBJ databases">
        <authorList>
            <person name="Laetsch R D."/>
            <person name="Stevens L."/>
            <person name="Kumar S."/>
            <person name="Blaxter L. M."/>
        </authorList>
    </citation>
    <scope>NUCLEOTIDE SEQUENCE [LARGE SCALE GENOMIC DNA]</scope>
</reference>
<dbReference type="PROSITE" id="PS51634">
    <property type="entry name" value="CRC"/>
    <property type="match status" value="1"/>
</dbReference>
<keyword evidence="3" id="KW-0539">Nucleus</keyword>
<keyword evidence="7" id="KW-1185">Reference proteome</keyword>
<dbReference type="OrthoDB" id="6283463at2759"/>
<evidence type="ECO:0000313" key="6">
    <source>
        <dbReference type="EMBL" id="VDK76499.1"/>
    </source>
</evidence>
<dbReference type="PANTHER" id="PTHR12446:SF34">
    <property type="entry name" value="PROTEIN LIN-54 HOMOLOG"/>
    <property type="match status" value="1"/>
</dbReference>
<evidence type="ECO:0000256" key="4">
    <source>
        <dbReference type="SAM" id="MobiDB-lite"/>
    </source>
</evidence>
<evidence type="ECO:0000259" key="5">
    <source>
        <dbReference type="PROSITE" id="PS51634"/>
    </source>
</evidence>
<proteinExistence type="inferred from homology"/>
<accession>A0A3P6T064</accession>
<dbReference type="InterPro" id="IPR033467">
    <property type="entry name" value="Tesmin/TSO1-like_CXC"/>
</dbReference>
<dbReference type="PANTHER" id="PTHR12446">
    <property type="entry name" value="TESMIN/TSO1-RELATED"/>
    <property type="match status" value="1"/>
</dbReference>
<dbReference type="EMBL" id="UYRX01000175">
    <property type="protein sequence ID" value="VDK76499.1"/>
    <property type="molecule type" value="Genomic_DNA"/>
</dbReference>
<evidence type="ECO:0000313" key="7">
    <source>
        <dbReference type="Proteomes" id="UP000277928"/>
    </source>
</evidence>
<sequence>MSVINSTWSRLLKLRYDIETFCIKLKELTYIAAVLVAFAQQKGRQRELQKQQQHQTIAHEEIVQEEIVTDELVDDAQVAVNLLLYLDNRGIALTFDISEEIVEEVDVEGEVEDDVEYQLQADGSYRVVYPSRASSIPSGSRHPPYGNSQRERISVGESSDSQLCGSDVGQIQAGRIVPAHVFAVRGNRIYRIDRSGGSTTTTPVRTLGETNRGVLDQNKTESGWRRREIPCKSKPLQTPLSPPMAYRAAQASVQRNRVFTPMLAAKLAPKKRPLGSKKPCHCTRSMCLKLYCDCFANGEFCNDCDCKDCKNTIEYEIERTRAIRLSLERNPNAFKPKIGVATNRQVEPERLHQKGCHCKKSNCLKNYCECYEAKVPCTDRCKCICCRNTESDRAARLANTKSAAALTDIRSAATVGTGDFHKTALYSDEDSDDEVQEPSDPKTLPWFYMTDEVVEAATLCLVAQAEEIESSGRATQVEIEKAILKEFGRCLGQVIESALKNSKKTMGT</sequence>
<evidence type="ECO:0000256" key="1">
    <source>
        <dbReference type="ARBA" id="ARBA00004123"/>
    </source>
</evidence>
<dbReference type="OMA" id="CHCTRSM"/>
<dbReference type="SMART" id="SM01114">
    <property type="entry name" value="CXC"/>
    <property type="match status" value="2"/>
</dbReference>
<feature type="region of interest" description="Disordered" evidence="4">
    <location>
        <begin position="131"/>
        <end position="161"/>
    </location>
</feature>